<feature type="signal peptide" evidence="1">
    <location>
        <begin position="1"/>
        <end position="23"/>
    </location>
</feature>
<evidence type="ECO:0000256" key="1">
    <source>
        <dbReference type="SAM" id="SignalP"/>
    </source>
</evidence>
<dbReference type="InterPro" id="IPR011990">
    <property type="entry name" value="TPR-like_helical_dom_sf"/>
</dbReference>
<dbReference type="AlphaFoldDB" id="B8J6R7"/>
<proteinExistence type="predicted"/>
<organism evidence="2 3">
    <name type="scientific">Anaeromyxobacter dehalogenans (strain ATCC BAA-258 / DSM 21875 / 2CP-1)</name>
    <dbReference type="NCBI Taxonomy" id="455488"/>
    <lineage>
        <taxon>Bacteria</taxon>
        <taxon>Pseudomonadati</taxon>
        <taxon>Myxococcota</taxon>
        <taxon>Myxococcia</taxon>
        <taxon>Myxococcales</taxon>
        <taxon>Cystobacterineae</taxon>
        <taxon>Anaeromyxobacteraceae</taxon>
        <taxon>Anaeromyxobacter</taxon>
    </lineage>
</organism>
<dbReference type="Gene3D" id="1.25.40.10">
    <property type="entry name" value="Tetratricopeptide repeat domain"/>
    <property type="match status" value="1"/>
</dbReference>
<sequence length="190" mass="19676">MRPLAFPLAAALLATLGAGCAGARPAAAAGQGTPTPAARFVSPRAIAHYLEARRARGAGDDAGAVAALRRAVAYDEASPELHASLAEALARAGQEELAEGEARRAVALAAGGPAASQAHLLLADLAAGRGERERELEELRRAIRVEEALGRAGERPDPEPWRRLVDAYLEAGDEVAAERVRAWARTAGAP</sequence>
<reference evidence="2" key="1">
    <citation type="submission" date="2009-01" db="EMBL/GenBank/DDBJ databases">
        <title>Complete sequence of Anaeromyxobacter dehalogenans 2CP-1.</title>
        <authorList>
            <consortium name="US DOE Joint Genome Institute"/>
            <person name="Lucas S."/>
            <person name="Copeland A."/>
            <person name="Lapidus A."/>
            <person name="Glavina del Rio T."/>
            <person name="Dalin E."/>
            <person name="Tice H."/>
            <person name="Bruce D."/>
            <person name="Goodwin L."/>
            <person name="Pitluck S."/>
            <person name="Saunders E."/>
            <person name="Brettin T."/>
            <person name="Detter J.C."/>
            <person name="Han C."/>
            <person name="Larimer F."/>
            <person name="Land M."/>
            <person name="Hauser L."/>
            <person name="Kyrpides N."/>
            <person name="Ovchinnikova G."/>
            <person name="Beliaev A.S."/>
            <person name="Richardson P."/>
        </authorList>
    </citation>
    <scope>NUCLEOTIDE SEQUENCE</scope>
    <source>
        <strain evidence="2">2CP-1</strain>
    </source>
</reference>
<feature type="chain" id="PRO_5002874926" evidence="1">
    <location>
        <begin position="24"/>
        <end position="190"/>
    </location>
</feature>
<accession>B8J6R7</accession>
<evidence type="ECO:0000313" key="3">
    <source>
        <dbReference type="Proteomes" id="UP000007089"/>
    </source>
</evidence>
<evidence type="ECO:0000313" key="2">
    <source>
        <dbReference type="EMBL" id="ACL67039.1"/>
    </source>
</evidence>
<dbReference type="SUPFAM" id="SSF48452">
    <property type="entry name" value="TPR-like"/>
    <property type="match status" value="1"/>
</dbReference>
<dbReference type="RefSeq" id="WP_015934807.1">
    <property type="nucleotide sequence ID" value="NC_011891.1"/>
</dbReference>
<keyword evidence="1" id="KW-0732">Signal</keyword>
<name>B8J6R7_ANAD2</name>
<protein>
    <submittedName>
        <fullName evidence="2">Ribonuclease E</fullName>
    </submittedName>
</protein>
<dbReference type="EMBL" id="CP001359">
    <property type="protein sequence ID" value="ACL67039.1"/>
    <property type="molecule type" value="Genomic_DNA"/>
</dbReference>
<dbReference type="PROSITE" id="PS51257">
    <property type="entry name" value="PROKAR_LIPOPROTEIN"/>
    <property type="match status" value="1"/>
</dbReference>
<dbReference type="KEGG" id="acp:A2cp1_3713"/>
<dbReference type="HOGENOM" id="CLU_1425315_0_0_7"/>
<dbReference type="Proteomes" id="UP000007089">
    <property type="component" value="Chromosome"/>
</dbReference>
<gene>
    <name evidence="2" type="ordered locus">A2cp1_3713</name>
</gene>
<keyword evidence="3" id="KW-1185">Reference proteome</keyword>